<feature type="domain" description="SnoaL-like" evidence="1">
    <location>
        <begin position="8"/>
        <end position="112"/>
    </location>
</feature>
<sequence>MGTKEVAQKYFNAMVAGKFDELTKLKTPDCVYWLSGDGSWAFGGYQSLENQAKLWGTVAERFPGGMEMTLRSITADEERAALYVHIVGIRKDGRIYKNNVILLLTFKDGLITGLYEYLDTIMVNELFCGPMDDKKVIVNNSRNAI</sequence>
<dbReference type="EMBL" id="BMIL01000012">
    <property type="protein sequence ID" value="GGC75231.1"/>
    <property type="molecule type" value="Genomic_DNA"/>
</dbReference>
<comment type="caution">
    <text evidence="2">The sequence shown here is derived from an EMBL/GenBank/DDBJ whole genome shotgun (WGS) entry which is preliminary data.</text>
</comment>
<dbReference type="InterPro" id="IPR037401">
    <property type="entry name" value="SnoaL-like"/>
</dbReference>
<name>A0A916UKC8_9SPHI</name>
<gene>
    <name evidence="2" type="ORF">GCM10011387_31230</name>
</gene>
<protein>
    <recommendedName>
        <fullName evidence="1">SnoaL-like domain-containing protein</fullName>
    </recommendedName>
</protein>
<evidence type="ECO:0000313" key="2">
    <source>
        <dbReference type="EMBL" id="GGC75231.1"/>
    </source>
</evidence>
<dbReference type="Gene3D" id="3.10.450.50">
    <property type="match status" value="1"/>
</dbReference>
<organism evidence="2 3">
    <name type="scientific">Pedobacter quisquiliarum</name>
    <dbReference type="NCBI Taxonomy" id="1834438"/>
    <lineage>
        <taxon>Bacteria</taxon>
        <taxon>Pseudomonadati</taxon>
        <taxon>Bacteroidota</taxon>
        <taxon>Sphingobacteriia</taxon>
        <taxon>Sphingobacteriales</taxon>
        <taxon>Sphingobacteriaceae</taxon>
        <taxon>Pedobacter</taxon>
    </lineage>
</organism>
<evidence type="ECO:0000259" key="1">
    <source>
        <dbReference type="Pfam" id="PF12680"/>
    </source>
</evidence>
<dbReference type="RefSeq" id="WP_188627874.1">
    <property type="nucleotide sequence ID" value="NZ_BMIL01000012.1"/>
</dbReference>
<reference evidence="2" key="1">
    <citation type="journal article" date="2014" name="Int. J. Syst. Evol. Microbiol.">
        <title>Complete genome sequence of Corynebacterium casei LMG S-19264T (=DSM 44701T), isolated from a smear-ripened cheese.</title>
        <authorList>
            <consortium name="US DOE Joint Genome Institute (JGI-PGF)"/>
            <person name="Walter F."/>
            <person name="Albersmeier A."/>
            <person name="Kalinowski J."/>
            <person name="Ruckert C."/>
        </authorList>
    </citation>
    <scope>NUCLEOTIDE SEQUENCE</scope>
    <source>
        <strain evidence="2">CGMCC 1.15343</strain>
    </source>
</reference>
<dbReference type="Pfam" id="PF12680">
    <property type="entry name" value="SnoaL_2"/>
    <property type="match status" value="1"/>
</dbReference>
<dbReference type="InterPro" id="IPR032710">
    <property type="entry name" value="NTF2-like_dom_sf"/>
</dbReference>
<dbReference type="AlphaFoldDB" id="A0A916UKC8"/>
<proteinExistence type="predicted"/>
<keyword evidence="3" id="KW-1185">Reference proteome</keyword>
<evidence type="ECO:0000313" key="3">
    <source>
        <dbReference type="Proteomes" id="UP000651668"/>
    </source>
</evidence>
<dbReference type="SUPFAM" id="SSF54427">
    <property type="entry name" value="NTF2-like"/>
    <property type="match status" value="1"/>
</dbReference>
<reference evidence="2" key="2">
    <citation type="submission" date="2020-09" db="EMBL/GenBank/DDBJ databases">
        <authorList>
            <person name="Sun Q."/>
            <person name="Zhou Y."/>
        </authorList>
    </citation>
    <scope>NUCLEOTIDE SEQUENCE</scope>
    <source>
        <strain evidence="2">CGMCC 1.15343</strain>
    </source>
</reference>
<accession>A0A916UKC8</accession>
<dbReference type="Proteomes" id="UP000651668">
    <property type="component" value="Unassembled WGS sequence"/>
</dbReference>